<dbReference type="Gene3D" id="3.30.1130.10">
    <property type="match status" value="1"/>
</dbReference>
<dbReference type="PANTHER" id="PTHR42844:SF1">
    <property type="entry name" value="DIHYDRONEOPTERIN ALDOLASE 1-RELATED"/>
    <property type="match status" value="1"/>
</dbReference>
<gene>
    <name evidence="8" type="primary">folB</name>
    <name evidence="8" type="ORF">M3D15_09635</name>
</gene>
<keyword evidence="5 6" id="KW-0456">Lyase</keyword>
<comment type="catalytic activity">
    <reaction evidence="1 6">
        <text>7,8-dihydroneopterin = 6-hydroxymethyl-7,8-dihydropterin + glycolaldehyde</text>
        <dbReference type="Rhea" id="RHEA:10540"/>
        <dbReference type="ChEBI" id="CHEBI:17001"/>
        <dbReference type="ChEBI" id="CHEBI:17071"/>
        <dbReference type="ChEBI" id="CHEBI:44841"/>
        <dbReference type="EC" id="4.1.2.25"/>
    </reaction>
</comment>
<dbReference type="SUPFAM" id="SSF55620">
    <property type="entry name" value="Tetrahydrobiopterin biosynthesis enzymes-like"/>
    <property type="match status" value="1"/>
</dbReference>
<dbReference type="Proteomes" id="UP001525379">
    <property type="component" value="Unassembled WGS sequence"/>
</dbReference>
<comment type="pathway">
    <text evidence="2 6">Cofactor biosynthesis; tetrahydrofolate biosynthesis; 2-amino-4-hydroxy-6-hydroxymethyl-7,8-dihydropteridine diphosphate from 7,8-dihydroneopterin triphosphate: step 3/4.</text>
</comment>
<evidence type="ECO:0000256" key="1">
    <source>
        <dbReference type="ARBA" id="ARBA00001353"/>
    </source>
</evidence>
<comment type="caution">
    <text evidence="8">The sequence shown here is derived from an EMBL/GenBank/DDBJ whole genome shotgun (WGS) entry which is preliminary data.</text>
</comment>
<accession>A0ABT2HZ37</accession>
<dbReference type="NCBIfam" id="TIGR00525">
    <property type="entry name" value="folB"/>
    <property type="match status" value="1"/>
</dbReference>
<name>A0ABT2HZ37_9MICO</name>
<evidence type="ECO:0000256" key="6">
    <source>
        <dbReference type="RuleBase" id="RU362079"/>
    </source>
</evidence>
<dbReference type="InterPro" id="IPR006156">
    <property type="entry name" value="Dihydroneopterin_aldolase"/>
</dbReference>
<dbReference type="InterPro" id="IPR006157">
    <property type="entry name" value="FolB_dom"/>
</dbReference>
<evidence type="ECO:0000313" key="9">
    <source>
        <dbReference type="Proteomes" id="UP001525379"/>
    </source>
</evidence>
<keyword evidence="9" id="KW-1185">Reference proteome</keyword>
<evidence type="ECO:0000259" key="7">
    <source>
        <dbReference type="SMART" id="SM00905"/>
    </source>
</evidence>
<evidence type="ECO:0000256" key="2">
    <source>
        <dbReference type="ARBA" id="ARBA00005013"/>
    </source>
</evidence>
<dbReference type="EMBL" id="JALXSQ010000056">
    <property type="protein sequence ID" value="MCT2043582.1"/>
    <property type="molecule type" value="Genomic_DNA"/>
</dbReference>
<dbReference type="PANTHER" id="PTHR42844">
    <property type="entry name" value="DIHYDRONEOPTERIN ALDOLASE 1-RELATED"/>
    <property type="match status" value="1"/>
</dbReference>
<sequence length="159" mass="17581">MSSTELSATTRSTKQLLPVAELDSISFERLRVRANHGVYEHEREEGQDFFIDATVWTDTRAAAQSDDIDDTVHYGRLMRAIHASAEGEPVDLLETLAERLARVALSFRGAQAVRITIHKPEAPVPLDFADVSVSILRFQREMREDAAAEQGTNAEAAAS</sequence>
<dbReference type="SMART" id="SM00905">
    <property type="entry name" value="FolB"/>
    <property type="match status" value="1"/>
</dbReference>
<organism evidence="8 9">
    <name type="scientific">Pseudoclavibacter albus</name>
    <dbReference type="NCBI Taxonomy" id="272241"/>
    <lineage>
        <taxon>Bacteria</taxon>
        <taxon>Bacillati</taxon>
        <taxon>Actinomycetota</taxon>
        <taxon>Actinomycetes</taxon>
        <taxon>Micrococcales</taxon>
        <taxon>Microbacteriaceae</taxon>
        <taxon>Pseudoclavibacter</taxon>
    </lineage>
</organism>
<evidence type="ECO:0000256" key="4">
    <source>
        <dbReference type="ARBA" id="ARBA00022909"/>
    </source>
</evidence>
<evidence type="ECO:0000256" key="5">
    <source>
        <dbReference type="ARBA" id="ARBA00023239"/>
    </source>
</evidence>
<reference evidence="8 9" key="1">
    <citation type="submission" date="2022-04" db="EMBL/GenBank/DDBJ databases">
        <title>Human microbiome associated bacterial genomes.</title>
        <authorList>
            <person name="Sandstrom S."/>
            <person name="Salamzade R."/>
            <person name="Kalan L.R."/>
        </authorList>
    </citation>
    <scope>NUCLEOTIDE SEQUENCE [LARGE SCALE GENOMIC DNA]</scope>
    <source>
        <strain evidence="9">p3-SID1799</strain>
    </source>
</reference>
<keyword evidence="4 6" id="KW-0289">Folate biosynthesis</keyword>
<evidence type="ECO:0000313" key="8">
    <source>
        <dbReference type="EMBL" id="MCT2043582.1"/>
    </source>
</evidence>
<proteinExistence type="inferred from homology"/>
<evidence type="ECO:0000256" key="3">
    <source>
        <dbReference type="ARBA" id="ARBA00005708"/>
    </source>
</evidence>
<dbReference type="NCBIfam" id="TIGR00526">
    <property type="entry name" value="folB_dom"/>
    <property type="match status" value="1"/>
</dbReference>
<dbReference type="CDD" id="cd00534">
    <property type="entry name" value="DHNA_DHNTPE"/>
    <property type="match status" value="1"/>
</dbReference>
<dbReference type="RefSeq" id="WP_260104679.1">
    <property type="nucleotide sequence ID" value="NZ_JALXSQ010000056.1"/>
</dbReference>
<feature type="domain" description="Dihydroneopterin aldolase/epimerase" evidence="7">
    <location>
        <begin position="25"/>
        <end position="137"/>
    </location>
</feature>
<dbReference type="EC" id="4.1.2.25" evidence="6"/>
<comment type="similarity">
    <text evidence="3 6">Belongs to the DHNA family.</text>
</comment>
<dbReference type="Pfam" id="PF02152">
    <property type="entry name" value="FolB"/>
    <property type="match status" value="1"/>
</dbReference>
<dbReference type="InterPro" id="IPR043133">
    <property type="entry name" value="GTP-CH-I_C/QueF"/>
</dbReference>
<comment type="function">
    <text evidence="6">Catalyzes the conversion of 7,8-dihydroneopterin to 6-hydroxymethyl-7,8-dihydropterin.</text>
</comment>
<protein>
    <recommendedName>
        <fullName evidence="6">7,8-dihydroneopterin aldolase</fullName>
        <ecNumber evidence="6">4.1.2.25</ecNumber>
    </recommendedName>
</protein>
<dbReference type="GO" id="GO:0004150">
    <property type="term" value="F:dihydroneopterin aldolase activity"/>
    <property type="evidence" value="ECO:0007669"/>
    <property type="project" value="UniProtKB-EC"/>
</dbReference>